<gene>
    <name evidence="4" type="ORF">B0T26DRAFT_805955</name>
</gene>
<dbReference type="Proteomes" id="UP001172101">
    <property type="component" value="Unassembled WGS sequence"/>
</dbReference>
<feature type="compositionally biased region" description="Polar residues" evidence="1">
    <location>
        <begin position="133"/>
        <end position="144"/>
    </location>
</feature>
<feature type="transmembrane region" description="Helical" evidence="2">
    <location>
        <begin position="238"/>
        <end position="257"/>
    </location>
</feature>
<dbReference type="PANTHER" id="PTHR20916">
    <property type="entry name" value="CYSTEINE AND GLYCINE-RICH PROTEIN 2 BINDING PROTEIN"/>
    <property type="match status" value="1"/>
</dbReference>
<organism evidence="4 5">
    <name type="scientific">Lasiosphaeria miniovina</name>
    <dbReference type="NCBI Taxonomy" id="1954250"/>
    <lineage>
        <taxon>Eukaryota</taxon>
        <taxon>Fungi</taxon>
        <taxon>Dikarya</taxon>
        <taxon>Ascomycota</taxon>
        <taxon>Pezizomycotina</taxon>
        <taxon>Sordariomycetes</taxon>
        <taxon>Sordariomycetidae</taxon>
        <taxon>Sordariales</taxon>
        <taxon>Lasiosphaeriaceae</taxon>
        <taxon>Lasiosphaeria</taxon>
    </lineage>
</organism>
<keyword evidence="2" id="KW-1133">Transmembrane helix</keyword>
<name>A0AA40DN94_9PEZI</name>
<keyword evidence="2" id="KW-0472">Membrane</keyword>
<feature type="chain" id="PRO_5041328741" description="Ricin B lectin domain-containing protein" evidence="3">
    <location>
        <begin position="21"/>
        <end position="415"/>
    </location>
</feature>
<feature type="signal peptide" evidence="3">
    <location>
        <begin position="1"/>
        <end position="20"/>
    </location>
</feature>
<evidence type="ECO:0000313" key="4">
    <source>
        <dbReference type="EMBL" id="KAK0706083.1"/>
    </source>
</evidence>
<evidence type="ECO:0000256" key="3">
    <source>
        <dbReference type="SAM" id="SignalP"/>
    </source>
</evidence>
<keyword evidence="3" id="KW-0732">Signal</keyword>
<feature type="compositionally biased region" description="Low complexity" evidence="1">
    <location>
        <begin position="145"/>
        <end position="164"/>
    </location>
</feature>
<dbReference type="AlphaFoldDB" id="A0AA40DN94"/>
<feature type="compositionally biased region" description="Polar residues" evidence="1">
    <location>
        <begin position="165"/>
        <end position="200"/>
    </location>
</feature>
<accession>A0AA40DN94</accession>
<evidence type="ECO:0000256" key="2">
    <source>
        <dbReference type="SAM" id="Phobius"/>
    </source>
</evidence>
<keyword evidence="2" id="KW-0812">Transmembrane</keyword>
<evidence type="ECO:0008006" key="6">
    <source>
        <dbReference type="Google" id="ProtNLM"/>
    </source>
</evidence>
<comment type="caution">
    <text evidence="4">The sequence shown here is derived from an EMBL/GenBank/DDBJ whole genome shotgun (WGS) entry which is preliminary data.</text>
</comment>
<keyword evidence="5" id="KW-1185">Reference proteome</keyword>
<evidence type="ECO:0000256" key="1">
    <source>
        <dbReference type="SAM" id="MobiDB-lite"/>
    </source>
</evidence>
<proteinExistence type="predicted"/>
<dbReference type="RefSeq" id="XP_060291177.1">
    <property type="nucleotide sequence ID" value="XM_060447172.1"/>
</dbReference>
<feature type="region of interest" description="Disordered" evidence="1">
    <location>
        <begin position="133"/>
        <end position="230"/>
    </location>
</feature>
<sequence>MMSTTMFSFAVFLLAEVSVACVDLPPPAPTAPLPAVRRRSWVPDKSLWYTMSTAAEGDGNCLYALVGVDGSVPYPVRFEPCNPLRDDALWRFDLHGSGGYNIFNKTWIDVERRLDINCQKLVVADLVAPLGLNSQASPPSNAHKTTATTTDAGTTVATAGTSTGPNTKTSSEPSISPGLTSSTNNSDNWIISPGLASSTKSSNNSNNNNNNNSNNDNSSSNNNSNSNNDNKLGLTKDGIAGVIVSGVGVLVAVAGFWKRDKVIKYAKIAIRSRKSAETTDSDADITIPRERRSFSCPFGGYSSSGIEDAAKQCSQTIQAIKALVDQGRPTKPHSFRATMKGLTQKQLTTKLNAIGDELPKLDESLKLIETIKEAIFLSEDSLKAVNYAEILGSLHPATADKRFDMINNPAADTFS</sequence>
<dbReference type="EMBL" id="JAUIRO010000007">
    <property type="protein sequence ID" value="KAK0706083.1"/>
    <property type="molecule type" value="Genomic_DNA"/>
</dbReference>
<feature type="compositionally biased region" description="Low complexity" evidence="1">
    <location>
        <begin position="201"/>
        <end position="230"/>
    </location>
</feature>
<dbReference type="GeneID" id="85330442"/>
<evidence type="ECO:0000313" key="5">
    <source>
        <dbReference type="Proteomes" id="UP001172101"/>
    </source>
</evidence>
<reference evidence="4" key="1">
    <citation type="submission" date="2023-06" db="EMBL/GenBank/DDBJ databases">
        <title>Genome-scale phylogeny and comparative genomics of the fungal order Sordariales.</title>
        <authorList>
            <consortium name="Lawrence Berkeley National Laboratory"/>
            <person name="Hensen N."/>
            <person name="Bonometti L."/>
            <person name="Westerberg I."/>
            <person name="Brannstrom I.O."/>
            <person name="Guillou S."/>
            <person name="Cros-Aarteil S."/>
            <person name="Calhoun S."/>
            <person name="Haridas S."/>
            <person name="Kuo A."/>
            <person name="Mondo S."/>
            <person name="Pangilinan J."/>
            <person name="Riley R."/>
            <person name="LaButti K."/>
            <person name="Andreopoulos B."/>
            <person name="Lipzen A."/>
            <person name="Chen C."/>
            <person name="Yanf M."/>
            <person name="Daum C."/>
            <person name="Ng V."/>
            <person name="Clum A."/>
            <person name="Steindorff A."/>
            <person name="Ohm R."/>
            <person name="Martin F."/>
            <person name="Silar P."/>
            <person name="Natvig D."/>
            <person name="Lalanne C."/>
            <person name="Gautier V."/>
            <person name="Ament-velasquez S.L."/>
            <person name="Kruys A."/>
            <person name="Hutchinson M.I."/>
            <person name="Powell A.J."/>
            <person name="Barry K."/>
            <person name="Miller A.N."/>
            <person name="Grigoriev I.V."/>
            <person name="Debuchy R."/>
            <person name="Gladieux P."/>
            <person name="Thoren M.H."/>
            <person name="Johannesson H."/>
        </authorList>
    </citation>
    <scope>NUCLEOTIDE SEQUENCE</scope>
    <source>
        <strain evidence="4">SMH2392-1A</strain>
    </source>
</reference>
<protein>
    <recommendedName>
        <fullName evidence="6">Ricin B lectin domain-containing protein</fullName>
    </recommendedName>
</protein>
<dbReference type="PANTHER" id="PTHR20916:SF18">
    <property type="entry name" value="IPT_TIG DOMAIN-CONTAINING PROTEIN"/>
    <property type="match status" value="1"/>
</dbReference>